<accession>A0A481ZBR1</accession>
<evidence type="ECO:0000256" key="1">
    <source>
        <dbReference type="SAM" id="MobiDB-lite"/>
    </source>
</evidence>
<feature type="region of interest" description="Disordered" evidence="1">
    <location>
        <begin position="1"/>
        <end position="28"/>
    </location>
</feature>
<sequence length="71" mass="8083">MKKEDHQDVKVKEDQGDVRDQKENKVAREKEVNQVEMENAESSGNAVIKENVVPVVKTVVKVHVDLEDLLD</sequence>
<gene>
    <name evidence="2" type="ORF">LCPAC403_03610</name>
</gene>
<proteinExistence type="predicted"/>
<dbReference type="EMBL" id="MK500591">
    <property type="protein sequence ID" value="QBK93227.1"/>
    <property type="molecule type" value="Genomic_DNA"/>
</dbReference>
<protein>
    <submittedName>
        <fullName evidence="2">Uncharacterized protein</fullName>
    </submittedName>
</protein>
<organism evidence="2">
    <name type="scientific">Pithovirus LCPAC403</name>
    <dbReference type="NCBI Taxonomy" id="2506596"/>
    <lineage>
        <taxon>Viruses</taxon>
        <taxon>Pithoviruses</taxon>
    </lineage>
</organism>
<reference evidence="2" key="1">
    <citation type="journal article" date="2019" name="MBio">
        <title>Virus Genomes from Deep Sea Sediments Expand the Ocean Megavirome and Support Independent Origins of Viral Gigantism.</title>
        <authorList>
            <person name="Backstrom D."/>
            <person name="Yutin N."/>
            <person name="Jorgensen S.L."/>
            <person name="Dharamshi J."/>
            <person name="Homa F."/>
            <person name="Zaremba-Niedwiedzka K."/>
            <person name="Spang A."/>
            <person name="Wolf Y.I."/>
            <person name="Koonin E.V."/>
            <person name="Ettema T.J."/>
        </authorList>
    </citation>
    <scope>NUCLEOTIDE SEQUENCE</scope>
</reference>
<name>A0A481ZBR1_9VIRU</name>
<evidence type="ECO:0000313" key="2">
    <source>
        <dbReference type="EMBL" id="QBK93227.1"/>
    </source>
</evidence>